<proteinExistence type="predicted"/>
<dbReference type="AlphaFoldDB" id="A0A8J3YK29"/>
<reference evidence="1" key="1">
    <citation type="submission" date="2021-01" db="EMBL/GenBank/DDBJ databases">
        <title>Whole genome shotgun sequence of Virgisporangium aliadipatigenens NBRC 105644.</title>
        <authorList>
            <person name="Komaki H."/>
            <person name="Tamura T."/>
        </authorList>
    </citation>
    <scope>NUCLEOTIDE SEQUENCE</scope>
    <source>
        <strain evidence="1">NBRC 105644</strain>
    </source>
</reference>
<dbReference type="SUPFAM" id="SSF160631">
    <property type="entry name" value="SMI1/KNR4-like"/>
    <property type="match status" value="1"/>
</dbReference>
<accession>A0A8J3YK29</accession>
<gene>
    <name evidence="1" type="ORF">Val02_21790</name>
</gene>
<organism evidence="1 2">
    <name type="scientific">Virgisporangium aliadipatigenens</name>
    <dbReference type="NCBI Taxonomy" id="741659"/>
    <lineage>
        <taxon>Bacteria</taxon>
        <taxon>Bacillati</taxon>
        <taxon>Actinomycetota</taxon>
        <taxon>Actinomycetes</taxon>
        <taxon>Micromonosporales</taxon>
        <taxon>Micromonosporaceae</taxon>
        <taxon>Virgisporangium</taxon>
    </lineage>
</organism>
<evidence type="ECO:0000313" key="1">
    <source>
        <dbReference type="EMBL" id="GIJ45293.1"/>
    </source>
</evidence>
<name>A0A8J3YK29_9ACTN</name>
<dbReference type="EMBL" id="BOPF01000007">
    <property type="protein sequence ID" value="GIJ45293.1"/>
    <property type="molecule type" value="Genomic_DNA"/>
</dbReference>
<dbReference type="InterPro" id="IPR037883">
    <property type="entry name" value="Knr4/Smi1-like_sf"/>
</dbReference>
<dbReference type="Proteomes" id="UP000619260">
    <property type="component" value="Unassembled WGS sequence"/>
</dbReference>
<keyword evidence="2" id="KW-1185">Reference proteome</keyword>
<evidence type="ECO:0008006" key="3">
    <source>
        <dbReference type="Google" id="ProtNLM"/>
    </source>
</evidence>
<protein>
    <recommendedName>
        <fullName evidence="3">Knr4/Smi1-like domain-containing protein</fullName>
    </recommendedName>
</protein>
<sequence length="278" mass="30764">MPLIRLSFAIADVAPVDNGWHLDGEPDFHVRQWPRPGDRFDVVTREHGRHARAVDLTVVELTATHAVVTGVGGDLLRPDDYLFGERPAAPGTGRHDPAEILGLTPSKTRLDWSDTEAALGVTLPGDYKRFVDAHGSGVIDDHLAVNGIGGRFDLVEENLYAWSAVRLDFAGPDAWREDATWRLGDAAHWAPDRDEVPEWFSPGDDLIAWGSSVNGHILFWHARPGVPAEEWTAVLKERGPYWERFAGGFADTVAGLLTGDVQSRYLSRWLSGPHSYDY</sequence>
<evidence type="ECO:0000313" key="2">
    <source>
        <dbReference type="Proteomes" id="UP000619260"/>
    </source>
</evidence>
<comment type="caution">
    <text evidence="1">The sequence shown here is derived from an EMBL/GenBank/DDBJ whole genome shotgun (WGS) entry which is preliminary data.</text>
</comment>